<dbReference type="EMBL" id="CP063164">
    <property type="protein sequence ID" value="QOR62202.1"/>
    <property type="molecule type" value="Genomic_DNA"/>
</dbReference>
<dbReference type="Proteomes" id="UP000595074">
    <property type="component" value="Chromosome"/>
</dbReference>
<dbReference type="InterPro" id="IPR046107">
    <property type="entry name" value="DUF6044"/>
</dbReference>
<protein>
    <submittedName>
        <fullName evidence="2">Uncharacterized protein</fullName>
    </submittedName>
</protein>
<feature type="transmembrane region" description="Helical" evidence="1">
    <location>
        <begin position="94"/>
        <end position="109"/>
    </location>
</feature>
<keyword evidence="1" id="KW-1133">Transmembrane helix</keyword>
<feature type="transmembrane region" description="Helical" evidence="1">
    <location>
        <begin position="116"/>
        <end position="136"/>
    </location>
</feature>
<evidence type="ECO:0000313" key="2">
    <source>
        <dbReference type="EMBL" id="QOR62202.1"/>
    </source>
</evidence>
<accession>A0A7M1S543</accession>
<keyword evidence="1" id="KW-0472">Membrane</keyword>
<keyword evidence="1" id="KW-0812">Transmembrane</keyword>
<dbReference type="KEGG" id="sinu:IMZ28_01620"/>
<name>A0A7M1S543_9BACT</name>
<reference evidence="2 3" key="1">
    <citation type="submission" date="2020-10" db="EMBL/GenBank/DDBJ databases">
        <title>The genome of sulfurovum sp.</title>
        <authorList>
            <person name="Xie S."/>
            <person name="Shao Z."/>
            <person name="Jiang L."/>
        </authorList>
    </citation>
    <scope>NUCLEOTIDE SEQUENCE [LARGE SCALE GENOMIC DNA]</scope>
    <source>
        <strain evidence="2 3">ST-419</strain>
    </source>
</reference>
<evidence type="ECO:0000313" key="3">
    <source>
        <dbReference type="Proteomes" id="UP000595074"/>
    </source>
</evidence>
<gene>
    <name evidence="2" type="ORF">IMZ28_01620</name>
</gene>
<dbReference type="Pfam" id="PF19510">
    <property type="entry name" value="DUF6044"/>
    <property type="match status" value="1"/>
</dbReference>
<feature type="transmembrane region" description="Helical" evidence="1">
    <location>
        <begin position="177"/>
        <end position="196"/>
    </location>
</feature>
<sequence length="383" mass="45637">MFIEHGFISNRTEYFSLVNKSFWEAYRNAHIEFINGLPHAKGIHFKILLPTSFFALLLQLYPKKLSVRTSLILLILFFTLLYSDVFTYLFTQKFTMPVITVFLLVILYIKKDILSILLLSQIIIAYWFGFSFYQGWEVIFQFFPKMEMFNFSRFFFLSPFLWALIAVYSLRSILQKIHYGSLFAVLFMFIQFYIAVTEAFFNTSPKLYYLPFNKYYASSQFKQIQNFIKKPLNSYRIVSLGIDPSVSLFNGFYTLDGYIVNYPLTYKHQFRKIIATHLGKNAAHHKLFDGWGSKVYLFDNNVGYSYKTEQDIYIHTEPYTNLELNTSQIYAMGGRYLLSSRKILNENLYDLYFEKVFISKDDAIWKVWLYRIDKPKQQKKDYK</sequence>
<keyword evidence="3" id="KW-1185">Reference proteome</keyword>
<evidence type="ECO:0000256" key="1">
    <source>
        <dbReference type="SAM" id="Phobius"/>
    </source>
</evidence>
<proteinExistence type="predicted"/>
<feature type="transmembrane region" description="Helical" evidence="1">
    <location>
        <begin position="148"/>
        <end position="170"/>
    </location>
</feature>
<organism evidence="2 3">
    <name type="scientific">Sulfurovum indicum</name>
    <dbReference type="NCBI Taxonomy" id="2779528"/>
    <lineage>
        <taxon>Bacteria</taxon>
        <taxon>Pseudomonadati</taxon>
        <taxon>Campylobacterota</taxon>
        <taxon>Epsilonproteobacteria</taxon>
        <taxon>Campylobacterales</taxon>
        <taxon>Sulfurovaceae</taxon>
        <taxon>Sulfurovum</taxon>
    </lineage>
</organism>
<dbReference type="AlphaFoldDB" id="A0A7M1S543"/>
<feature type="transmembrane region" description="Helical" evidence="1">
    <location>
        <begin position="69"/>
        <end position="88"/>
    </location>
</feature>